<dbReference type="EMBL" id="JBHTIH010000002">
    <property type="protein sequence ID" value="MFD0737776.1"/>
    <property type="molecule type" value="Genomic_DNA"/>
</dbReference>
<feature type="transmembrane region" description="Helical" evidence="1">
    <location>
        <begin position="80"/>
        <end position="101"/>
    </location>
</feature>
<dbReference type="InterPro" id="IPR001024">
    <property type="entry name" value="PLAT/LH2_dom"/>
</dbReference>
<keyword evidence="4" id="KW-1185">Reference proteome</keyword>
<feature type="transmembrane region" description="Helical" evidence="1">
    <location>
        <begin position="145"/>
        <end position="164"/>
    </location>
</feature>
<organism evidence="3 4">
    <name type="scientific">Lysobacter koreensis</name>
    <dbReference type="NCBI Taxonomy" id="266122"/>
    <lineage>
        <taxon>Bacteria</taxon>
        <taxon>Pseudomonadati</taxon>
        <taxon>Pseudomonadota</taxon>
        <taxon>Gammaproteobacteria</taxon>
        <taxon>Lysobacterales</taxon>
        <taxon>Lysobacteraceae</taxon>
        <taxon>Lysobacter</taxon>
    </lineage>
</organism>
<evidence type="ECO:0000259" key="2">
    <source>
        <dbReference type="PROSITE" id="PS50095"/>
    </source>
</evidence>
<dbReference type="RefSeq" id="WP_386810740.1">
    <property type="nucleotide sequence ID" value="NZ_JBHTIH010000002.1"/>
</dbReference>
<keyword evidence="1" id="KW-0812">Transmembrane</keyword>
<evidence type="ECO:0000313" key="3">
    <source>
        <dbReference type="EMBL" id="MFD0737776.1"/>
    </source>
</evidence>
<dbReference type="Proteomes" id="UP001597090">
    <property type="component" value="Unassembled WGS sequence"/>
</dbReference>
<keyword evidence="1" id="KW-1133">Transmembrane helix</keyword>
<feature type="transmembrane region" description="Helical" evidence="1">
    <location>
        <begin position="12"/>
        <end position="39"/>
    </location>
</feature>
<sequence>MRFWANAIGYQVVWFVAVVSAARGEPWTAAAVALVFVAAQWLASSQRDSDARLVVCALAIGMLFDGLLAASGWLRYASPAPALFAPAWILAVWAAFAMTLNHSLAFLRGHHRIAAVFGAVGGSLAYLAAARGFDAVSFVEPGWRALALLALGWAVAMPLLAALAQHWRRHATSLADARGVP</sequence>
<evidence type="ECO:0000313" key="4">
    <source>
        <dbReference type="Proteomes" id="UP001597090"/>
    </source>
</evidence>
<reference evidence="4" key="1">
    <citation type="journal article" date="2019" name="Int. J. Syst. Evol. Microbiol.">
        <title>The Global Catalogue of Microorganisms (GCM) 10K type strain sequencing project: providing services to taxonomists for standard genome sequencing and annotation.</title>
        <authorList>
            <consortium name="The Broad Institute Genomics Platform"/>
            <consortium name="The Broad Institute Genome Sequencing Center for Infectious Disease"/>
            <person name="Wu L."/>
            <person name="Ma J."/>
        </authorList>
    </citation>
    <scope>NUCLEOTIDE SEQUENCE [LARGE SCALE GENOMIC DNA]</scope>
    <source>
        <strain evidence="4">CCUG 55491</strain>
    </source>
</reference>
<protein>
    <submittedName>
        <fullName evidence="3">DUF2878 domain-containing protein</fullName>
    </submittedName>
</protein>
<evidence type="ECO:0000256" key="1">
    <source>
        <dbReference type="SAM" id="Phobius"/>
    </source>
</evidence>
<accession>A0ABW2YI33</accession>
<proteinExistence type="predicted"/>
<feature type="transmembrane region" description="Helical" evidence="1">
    <location>
        <begin position="113"/>
        <end position="133"/>
    </location>
</feature>
<dbReference type="Pfam" id="PF11086">
    <property type="entry name" value="DUF2878"/>
    <property type="match status" value="1"/>
</dbReference>
<name>A0ABW2YI33_9GAMM</name>
<dbReference type="PROSITE" id="PS50095">
    <property type="entry name" value="PLAT"/>
    <property type="match status" value="1"/>
</dbReference>
<dbReference type="InterPro" id="IPR021306">
    <property type="entry name" value="DUF2878"/>
</dbReference>
<gene>
    <name evidence="3" type="ORF">ACFQZQ_00520</name>
</gene>
<feature type="transmembrane region" description="Helical" evidence="1">
    <location>
        <begin position="51"/>
        <end position="74"/>
    </location>
</feature>
<feature type="domain" description="PLAT" evidence="2">
    <location>
        <begin position="1"/>
        <end position="56"/>
    </location>
</feature>
<comment type="caution">
    <text evidence="3">The sequence shown here is derived from an EMBL/GenBank/DDBJ whole genome shotgun (WGS) entry which is preliminary data.</text>
</comment>
<keyword evidence="1" id="KW-0472">Membrane</keyword>